<organism evidence="1 2">
    <name type="scientific">Salinimicrobium oceani</name>
    <dbReference type="NCBI Taxonomy" id="2722702"/>
    <lineage>
        <taxon>Bacteria</taxon>
        <taxon>Pseudomonadati</taxon>
        <taxon>Bacteroidota</taxon>
        <taxon>Flavobacteriia</taxon>
        <taxon>Flavobacteriales</taxon>
        <taxon>Flavobacteriaceae</taxon>
        <taxon>Salinimicrobium</taxon>
    </lineage>
</organism>
<comment type="caution">
    <text evidence="1">The sequence shown here is derived from an EMBL/GenBank/DDBJ whole genome shotgun (WGS) entry which is preliminary data.</text>
</comment>
<sequence length="87" mass="10102">FYFTKTAKPKDNGFYEANKQFIYPLPIKFATDVVQEQIIELVTHILELKKENPSSDTSSLEAEIDRLVYELYGLTEEEIEIVENSIN</sequence>
<evidence type="ECO:0008006" key="3">
    <source>
        <dbReference type="Google" id="ProtNLM"/>
    </source>
</evidence>
<evidence type="ECO:0000313" key="1">
    <source>
        <dbReference type="EMBL" id="NJW55879.1"/>
    </source>
</evidence>
<accession>A0ABX1D656</accession>
<dbReference type="EMBL" id="JAAVJR010001654">
    <property type="protein sequence ID" value="NJW55879.1"/>
    <property type="molecule type" value="Genomic_DNA"/>
</dbReference>
<keyword evidence="2" id="KW-1185">Reference proteome</keyword>
<evidence type="ECO:0000313" key="2">
    <source>
        <dbReference type="Proteomes" id="UP000703674"/>
    </source>
</evidence>
<dbReference type="RefSeq" id="WP_168140133.1">
    <property type="nucleotide sequence ID" value="NZ_JAAVJR010001654.1"/>
</dbReference>
<dbReference type="Proteomes" id="UP000703674">
    <property type="component" value="Unassembled WGS sequence"/>
</dbReference>
<proteinExistence type="predicted"/>
<gene>
    <name evidence="1" type="ORF">HC175_23480</name>
</gene>
<name>A0ABX1D656_9FLAO</name>
<reference evidence="1 2" key="1">
    <citation type="submission" date="2020-03" db="EMBL/GenBank/DDBJ databases">
        <title>Salinimicrobium sp. nov, isolated from SCS.</title>
        <authorList>
            <person name="Cao W.R."/>
        </authorList>
    </citation>
    <scope>NUCLEOTIDE SEQUENCE [LARGE SCALE GENOMIC DNA]</scope>
    <source>
        <strain evidence="2">J15B91</strain>
    </source>
</reference>
<feature type="non-terminal residue" evidence="1">
    <location>
        <position position="1"/>
    </location>
</feature>
<protein>
    <recommendedName>
        <fullName evidence="3">Site-specific DNA-methyltransferase (adenine-specific)</fullName>
    </recommendedName>
</protein>